<dbReference type="SMART" id="SM00388">
    <property type="entry name" value="HisKA"/>
    <property type="match status" value="1"/>
</dbReference>
<evidence type="ECO:0000259" key="9">
    <source>
        <dbReference type="PROSITE" id="PS50112"/>
    </source>
</evidence>
<dbReference type="SUPFAM" id="SSF52172">
    <property type="entry name" value="CheY-like"/>
    <property type="match status" value="2"/>
</dbReference>
<feature type="domain" description="Response regulatory" evidence="8">
    <location>
        <begin position="164"/>
        <end position="279"/>
    </location>
</feature>
<dbReference type="PROSITE" id="PS50113">
    <property type="entry name" value="PAC"/>
    <property type="match status" value="1"/>
</dbReference>
<feature type="domain" description="PAC" evidence="10">
    <location>
        <begin position="665"/>
        <end position="717"/>
    </location>
</feature>
<evidence type="ECO:0000256" key="1">
    <source>
        <dbReference type="ARBA" id="ARBA00000085"/>
    </source>
</evidence>
<accession>A0ABV4TT33</accession>
<keyword evidence="4" id="KW-0808">Transferase</keyword>
<dbReference type="InterPro" id="IPR005467">
    <property type="entry name" value="His_kinase_dom"/>
</dbReference>
<dbReference type="EMBL" id="JBGUAW010000003">
    <property type="protein sequence ID" value="MFA9460162.1"/>
    <property type="molecule type" value="Genomic_DNA"/>
</dbReference>
<dbReference type="Pfam" id="PF08447">
    <property type="entry name" value="PAS_3"/>
    <property type="match status" value="1"/>
</dbReference>
<dbReference type="CDD" id="cd00130">
    <property type="entry name" value="PAS"/>
    <property type="match status" value="1"/>
</dbReference>
<dbReference type="EC" id="2.7.13.3" evidence="2"/>
<comment type="caution">
    <text evidence="6">Lacks conserved residue(s) required for the propagation of feature annotation.</text>
</comment>
<dbReference type="SUPFAM" id="SSF55785">
    <property type="entry name" value="PYP-like sensor domain (PAS domain)"/>
    <property type="match status" value="2"/>
</dbReference>
<dbReference type="SMART" id="SM00091">
    <property type="entry name" value="PAS"/>
    <property type="match status" value="3"/>
</dbReference>
<dbReference type="InterPro" id="IPR001789">
    <property type="entry name" value="Sig_transdc_resp-reg_receiver"/>
</dbReference>
<dbReference type="InterPro" id="IPR011006">
    <property type="entry name" value="CheY-like_superfamily"/>
</dbReference>
<dbReference type="Pfam" id="PF02518">
    <property type="entry name" value="HATPase_c"/>
    <property type="match status" value="1"/>
</dbReference>
<dbReference type="Pfam" id="PF08448">
    <property type="entry name" value="PAS_4"/>
    <property type="match status" value="1"/>
</dbReference>
<evidence type="ECO:0000256" key="5">
    <source>
        <dbReference type="ARBA" id="ARBA00022777"/>
    </source>
</evidence>
<dbReference type="Pfam" id="PF00072">
    <property type="entry name" value="Response_reg"/>
    <property type="match status" value="2"/>
</dbReference>
<dbReference type="PROSITE" id="PS50109">
    <property type="entry name" value="HIS_KIN"/>
    <property type="match status" value="1"/>
</dbReference>
<evidence type="ECO:0000259" key="7">
    <source>
        <dbReference type="PROSITE" id="PS50109"/>
    </source>
</evidence>
<evidence type="ECO:0000313" key="11">
    <source>
        <dbReference type="EMBL" id="MFA9460162.1"/>
    </source>
</evidence>
<dbReference type="PROSITE" id="PS50112">
    <property type="entry name" value="PAS"/>
    <property type="match status" value="1"/>
</dbReference>
<feature type="domain" description="PAS" evidence="9">
    <location>
        <begin position="592"/>
        <end position="662"/>
    </location>
</feature>
<dbReference type="InterPro" id="IPR013655">
    <property type="entry name" value="PAS_fold_3"/>
</dbReference>
<dbReference type="InterPro" id="IPR035965">
    <property type="entry name" value="PAS-like_dom_sf"/>
</dbReference>
<feature type="domain" description="Histidine kinase" evidence="7">
    <location>
        <begin position="728"/>
        <end position="947"/>
    </location>
</feature>
<dbReference type="InterPro" id="IPR004358">
    <property type="entry name" value="Sig_transdc_His_kin-like_C"/>
</dbReference>
<dbReference type="NCBIfam" id="TIGR00229">
    <property type="entry name" value="sensory_box"/>
    <property type="match status" value="1"/>
</dbReference>
<dbReference type="CDD" id="cd00082">
    <property type="entry name" value="HisKA"/>
    <property type="match status" value="1"/>
</dbReference>
<evidence type="ECO:0000256" key="6">
    <source>
        <dbReference type="PROSITE-ProRule" id="PRU00169"/>
    </source>
</evidence>
<dbReference type="InterPro" id="IPR003018">
    <property type="entry name" value="GAF"/>
</dbReference>
<dbReference type="Pfam" id="PF01590">
    <property type="entry name" value="GAF"/>
    <property type="match status" value="1"/>
</dbReference>
<dbReference type="Proteomes" id="UP001575181">
    <property type="component" value="Unassembled WGS sequence"/>
</dbReference>
<name>A0ABV4TT33_9GAMM</name>
<organism evidence="11 12">
    <name type="scientific">Thiohalorhabdus methylotrophus</name>
    <dbReference type="NCBI Taxonomy" id="3242694"/>
    <lineage>
        <taxon>Bacteria</taxon>
        <taxon>Pseudomonadati</taxon>
        <taxon>Pseudomonadota</taxon>
        <taxon>Gammaproteobacteria</taxon>
        <taxon>Thiohalorhabdales</taxon>
        <taxon>Thiohalorhabdaceae</taxon>
        <taxon>Thiohalorhabdus</taxon>
    </lineage>
</organism>
<feature type="domain" description="Response regulatory" evidence="8">
    <location>
        <begin position="967"/>
        <end position="1080"/>
    </location>
</feature>
<dbReference type="InterPro" id="IPR000014">
    <property type="entry name" value="PAS"/>
</dbReference>
<evidence type="ECO:0000256" key="4">
    <source>
        <dbReference type="ARBA" id="ARBA00022679"/>
    </source>
</evidence>
<evidence type="ECO:0000256" key="2">
    <source>
        <dbReference type="ARBA" id="ARBA00012438"/>
    </source>
</evidence>
<reference evidence="11 12" key="1">
    <citation type="submission" date="2024-08" db="EMBL/GenBank/DDBJ databases">
        <title>Whole-genome sequencing of halo(alkali)philic microorganisms from hypersaline lakes.</title>
        <authorList>
            <person name="Sorokin D.Y."/>
            <person name="Merkel A.Y."/>
            <person name="Messina E."/>
            <person name="Yakimov M."/>
        </authorList>
    </citation>
    <scope>NUCLEOTIDE SEQUENCE [LARGE SCALE GENOMIC DNA]</scope>
    <source>
        <strain evidence="11 12">Cl-TMA</strain>
    </source>
</reference>
<evidence type="ECO:0000313" key="12">
    <source>
        <dbReference type="Proteomes" id="UP001575181"/>
    </source>
</evidence>
<dbReference type="SMART" id="SM00065">
    <property type="entry name" value="GAF"/>
    <property type="match status" value="1"/>
</dbReference>
<comment type="catalytic activity">
    <reaction evidence="1">
        <text>ATP + protein L-histidine = ADP + protein N-phospho-L-histidine.</text>
        <dbReference type="EC" id="2.7.13.3"/>
    </reaction>
</comment>
<dbReference type="InterPro" id="IPR036097">
    <property type="entry name" value="HisK_dim/P_sf"/>
</dbReference>
<dbReference type="InterPro" id="IPR036890">
    <property type="entry name" value="HATPase_C_sf"/>
</dbReference>
<dbReference type="Gene3D" id="3.30.565.10">
    <property type="entry name" value="Histidine kinase-like ATPase, C-terminal domain"/>
    <property type="match status" value="1"/>
</dbReference>
<dbReference type="InterPro" id="IPR003661">
    <property type="entry name" value="HisK_dim/P_dom"/>
</dbReference>
<dbReference type="SUPFAM" id="SSF55781">
    <property type="entry name" value="GAF domain-like"/>
    <property type="match status" value="1"/>
</dbReference>
<dbReference type="InterPro" id="IPR000700">
    <property type="entry name" value="PAS-assoc_C"/>
</dbReference>
<dbReference type="InterPro" id="IPR013656">
    <property type="entry name" value="PAS_4"/>
</dbReference>
<keyword evidence="3 6" id="KW-0597">Phosphoprotein</keyword>
<proteinExistence type="predicted"/>
<dbReference type="SUPFAM" id="SSF47384">
    <property type="entry name" value="Homodimeric domain of signal transducing histidine kinase"/>
    <property type="match status" value="1"/>
</dbReference>
<sequence>MPSAGPPRKVPVDFQRIFEHSKDSYVLLAPDAPDFTILAASDGYVRSAQQSREDLVGNSLFAAFPENPDAPGATTGPATLRSALEQVLRDKQETSVGTLRYDIPDPVTPGHFAERYFSPRNIPILDDAGAVEYILHRVDEVTDFVLRERFRPQDAGPKPDSAKEILVIESDPGRRAFLEGLFATQYQVRTGATAEEAVAAVEDHLPDLLYTAMDLPDQGAEALVRTLRDRPETSELPVIVALGKTSPQQFQAAFAAGASEVVTGHVTAREVLARTEAKLAEIELRQSLPARARERYHQLFMQAPVAITFLEGPDHVFTVANAAHEELVGHRDLVGLPVRKAFPEQNLQPVFDQLDRVYATGEPYIASEIPVDFQLPGPEGLTRKYVTFSYLPLRNLDGSILGVASFAYEVTEAVEARQAQARESARQAAVARLGERALWNPPLQLLFDQATRELAEQLEVDFTKVLEWHPDEGTLLLRSGTGWPQGQVGTATEPDQYGSPGGYTLLTEEPVFIADLTTEERFAASELLTEHGAVSGVTVVIRGAQQPYGVLAAFTKAPRTFTGDEVNFLQALANVLAASIQRADTEARLRHSEAQFRNMADGLPVPIWMNNASGEQELVNQTMCEYFGVTREEMVGNRWQDFLHPEDAEAYIQEATRCFEEQRPFHAETRAKRADGQWRLLESWGEPRFSPTGECQGMVGASLDITEQREAEEQLREADRRKKEFLALLGHELRNPLTPIANVAQLLQLQKGTIDRARLSQMAEVLTRQSAHLTRIVNDLLDLSRLERDQITLERESVDLRELVSQAVESIPALRDREGHTLAVAFPEDPLIVEGDRVRITQMLTNLLDNAAKHTPEDAEIRVEATLDEGQVIVRVCDQGAGIDPAFLPHLFEPFERGPDEGTQFMGLGLGLPLVKRLVALHGGTVEGQSPGIGQGSTFVIRLPAQASAGTEEQEEADAVGVTGAGSILLVEDHEDVAGSLRFLLEGLNQEVRLAPSGTAGIEAATEHRPALVFIDIGLPDMSGFQVAEQLREVMGAIPLVALSGHPASEFTEERTELFDEWLLKPPTLKDLQQTLARRGRS</sequence>
<protein>
    <recommendedName>
        <fullName evidence="2">histidine kinase</fullName>
        <ecNumber evidence="2">2.7.13.3</ecNumber>
    </recommendedName>
</protein>
<evidence type="ECO:0000259" key="8">
    <source>
        <dbReference type="PROSITE" id="PS50110"/>
    </source>
</evidence>
<feature type="modified residue" description="4-aspartylphosphate" evidence="6">
    <location>
        <position position="1016"/>
    </location>
</feature>
<dbReference type="SMART" id="SM00387">
    <property type="entry name" value="HATPase_c"/>
    <property type="match status" value="1"/>
</dbReference>
<keyword evidence="5" id="KW-0418">Kinase</keyword>
<dbReference type="CDD" id="cd00075">
    <property type="entry name" value="HATPase"/>
    <property type="match status" value="1"/>
</dbReference>
<dbReference type="Gene3D" id="3.30.450.20">
    <property type="entry name" value="PAS domain"/>
    <property type="match status" value="3"/>
</dbReference>
<dbReference type="SUPFAM" id="SSF55874">
    <property type="entry name" value="ATPase domain of HSP90 chaperone/DNA topoisomerase II/histidine kinase"/>
    <property type="match status" value="1"/>
</dbReference>
<dbReference type="PANTHER" id="PTHR43547">
    <property type="entry name" value="TWO-COMPONENT HISTIDINE KINASE"/>
    <property type="match status" value="1"/>
</dbReference>
<evidence type="ECO:0000259" key="10">
    <source>
        <dbReference type="PROSITE" id="PS50113"/>
    </source>
</evidence>
<dbReference type="SMART" id="SM00448">
    <property type="entry name" value="REC"/>
    <property type="match status" value="2"/>
</dbReference>
<dbReference type="Gene3D" id="3.40.50.2300">
    <property type="match status" value="2"/>
</dbReference>
<keyword evidence="12" id="KW-1185">Reference proteome</keyword>
<dbReference type="InterPro" id="IPR029016">
    <property type="entry name" value="GAF-like_dom_sf"/>
</dbReference>
<dbReference type="PROSITE" id="PS50110">
    <property type="entry name" value="RESPONSE_REGULATORY"/>
    <property type="match status" value="2"/>
</dbReference>
<comment type="caution">
    <text evidence="11">The sequence shown here is derived from an EMBL/GenBank/DDBJ whole genome shotgun (WGS) entry which is preliminary data.</text>
</comment>
<gene>
    <name evidence="11" type="ORF">ACERLL_04920</name>
</gene>
<dbReference type="PRINTS" id="PR00344">
    <property type="entry name" value="BCTRLSENSOR"/>
</dbReference>
<dbReference type="PANTHER" id="PTHR43547:SF2">
    <property type="entry name" value="HYBRID SIGNAL TRANSDUCTION HISTIDINE KINASE C"/>
    <property type="match status" value="1"/>
</dbReference>
<evidence type="ECO:0000256" key="3">
    <source>
        <dbReference type="ARBA" id="ARBA00022553"/>
    </source>
</evidence>
<dbReference type="Gene3D" id="3.30.450.40">
    <property type="match status" value="1"/>
</dbReference>
<dbReference type="Gene3D" id="1.10.287.130">
    <property type="match status" value="1"/>
</dbReference>
<dbReference type="Pfam" id="PF00512">
    <property type="entry name" value="HisKA"/>
    <property type="match status" value="1"/>
</dbReference>
<dbReference type="InterPro" id="IPR003594">
    <property type="entry name" value="HATPase_dom"/>
</dbReference>
<dbReference type="InterPro" id="IPR001610">
    <property type="entry name" value="PAC"/>
</dbReference>
<dbReference type="SMART" id="SM00086">
    <property type="entry name" value="PAC"/>
    <property type="match status" value="2"/>
</dbReference>